<evidence type="ECO:0000313" key="10">
    <source>
        <dbReference type="Proteomes" id="UP000025227"/>
    </source>
</evidence>
<dbReference type="OMA" id="MACRMAN"/>
<dbReference type="PANTHER" id="PTHR11920">
    <property type="entry name" value="GUANYLYL CYCLASE"/>
    <property type="match status" value="1"/>
</dbReference>
<organism evidence="10 11">
    <name type="scientific">Haemonchus contortus</name>
    <name type="common">Barber pole worm</name>
    <dbReference type="NCBI Taxonomy" id="6289"/>
    <lineage>
        <taxon>Eukaryota</taxon>
        <taxon>Metazoa</taxon>
        <taxon>Ecdysozoa</taxon>
        <taxon>Nematoda</taxon>
        <taxon>Chromadorea</taxon>
        <taxon>Rhabditida</taxon>
        <taxon>Rhabditina</taxon>
        <taxon>Rhabditomorpha</taxon>
        <taxon>Strongyloidea</taxon>
        <taxon>Trichostrongylidae</taxon>
        <taxon>Haemonchus</taxon>
    </lineage>
</organism>
<keyword evidence="4" id="KW-0547">Nucleotide-binding</keyword>
<dbReference type="PANTHER" id="PTHR11920:SF255">
    <property type="entry name" value="RECEPTOR-TYPE GUANYLATE CYCLASE GCY-25"/>
    <property type="match status" value="1"/>
</dbReference>
<dbReference type="GO" id="GO:0035556">
    <property type="term" value="P:intracellular signal transduction"/>
    <property type="evidence" value="ECO:0007669"/>
    <property type="project" value="InterPro"/>
</dbReference>
<keyword evidence="3" id="KW-0812">Transmembrane</keyword>
<evidence type="ECO:0000256" key="4">
    <source>
        <dbReference type="ARBA" id="ARBA00022741"/>
    </source>
</evidence>
<evidence type="ECO:0000256" key="8">
    <source>
        <dbReference type="ARBA" id="ARBA00023239"/>
    </source>
</evidence>
<dbReference type="GO" id="GO:0004016">
    <property type="term" value="F:adenylate cyclase activity"/>
    <property type="evidence" value="ECO:0007669"/>
    <property type="project" value="TreeGrafter"/>
</dbReference>
<dbReference type="InterPro" id="IPR029787">
    <property type="entry name" value="Nucleotide_cyclase"/>
</dbReference>
<evidence type="ECO:0000313" key="11">
    <source>
        <dbReference type="WBParaSite" id="HCON_00113850-00001"/>
    </source>
</evidence>
<feature type="domain" description="Guanylate cyclase" evidence="9">
    <location>
        <begin position="61"/>
        <end position="189"/>
    </location>
</feature>
<dbReference type="CDD" id="cd07302">
    <property type="entry name" value="CHD"/>
    <property type="match status" value="1"/>
</dbReference>
<evidence type="ECO:0000256" key="6">
    <source>
        <dbReference type="ARBA" id="ARBA00023136"/>
    </source>
</evidence>
<dbReference type="OrthoDB" id="5862383at2759"/>
<keyword evidence="6" id="KW-0472">Membrane</keyword>
<evidence type="ECO:0000259" key="9">
    <source>
        <dbReference type="PROSITE" id="PS50125"/>
    </source>
</evidence>
<dbReference type="GO" id="GO:0001653">
    <property type="term" value="F:peptide receptor activity"/>
    <property type="evidence" value="ECO:0007669"/>
    <property type="project" value="TreeGrafter"/>
</dbReference>
<sequence length="265" mass="29670">MVRIIDDYSENLESMVSQRTKTLEASLVQTENLLFHIMPRNVAENLRMGLPIRSEMHPSVSLLVTDICKYTELCEATIPVQVIDILQDLYSSFDRIVSQYQAFKVENVGDLYLLASGLDHVPNHLCEVCRLSLKLLDFVEHYDIKHPSKFKLAVKIGIHSGSVASGILGSLAPRFCIFGDTVNMACRMANSSEPNKIQMTESIAQNVRLKYPGFIIEERGSVNVKGKGPVFTCYLTGCIGSRQPSESRLSVDENTMMPPANYFPF</sequence>
<evidence type="ECO:0000256" key="2">
    <source>
        <dbReference type="ARBA" id="ARBA00004370"/>
    </source>
</evidence>
<dbReference type="GO" id="GO:0005886">
    <property type="term" value="C:plasma membrane"/>
    <property type="evidence" value="ECO:0007669"/>
    <property type="project" value="TreeGrafter"/>
</dbReference>
<dbReference type="GO" id="GO:0004383">
    <property type="term" value="F:guanylate cyclase activity"/>
    <property type="evidence" value="ECO:0007669"/>
    <property type="project" value="UniProtKB-EC"/>
</dbReference>
<dbReference type="SMART" id="SM00044">
    <property type="entry name" value="CYCc"/>
    <property type="match status" value="1"/>
</dbReference>
<dbReference type="Gene3D" id="3.30.70.1230">
    <property type="entry name" value="Nucleotide cyclase"/>
    <property type="match status" value="1"/>
</dbReference>
<dbReference type="AlphaFoldDB" id="A0A7I5EB11"/>
<dbReference type="Gene3D" id="6.10.250.780">
    <property type="match status" value="1"/>
</dbReference>
<keyword evidence="8" id="KW-0456">Lyase</keyword>
<keyword evidence="5" id="KW-1133">Transmembrane helix</keyword>
<evidence type="ECO:0000256" key="7">
    <source>
        <dbReference type="ARBA" id="ARBA00023180"/>
    </source>
</evidence>
<evidence type="ECO:0000256" key="3">
    <source>
        <dbReference type="ARBA" id="ARBA00022692"/>
    </source>
</evidence>
<dbReference type="GO" id="GO:0007168">
    <property type="term" value="P:receptor guanylyl cyclase signaling pathway"/>
    <property type="evidence" value="ECO:0007669"/>
    <property type="project" value="TreeGrafter"/>
</dbReference>
<comment type="subcellular location">
    <subcellularLocation>
        <location evidence="2">Membrane</location>
    </subcellularLocation>
</comment>
<accession>A0A7I5EB11</accession>
<dbReference type="InterPro" id="IPR050401">
    <property type="entry name" value="Cyclic_nucleotide_synthase"/>
</dbReference>
<evidence type="ECO:0000256" key="1">
    <source>
        <dbReference type="ARBA" id="ARBA00001436"/>
    </source>
</evidence>
<dbReference type="Pfam" id="PF00211">
    <property type="entry name" value="Guanylate_cyc"/>
    <property type="match status" value="1"/>
</dbReference>
<proteinExistence type="predicted"/>
<dbReference type="PROSITE" id="PS50125">
    <property type="entry name" value="GUANYLATE_CYCLASE_2"/>
    <property type="match status" value="1"/>
</dbReference>
<comment type="catalytic activity">
    <reaction evidence="1">
        <text>GTP = 3',5'-cyclic GMP + diphosphate</text>
        <dbReference type="Rhea" id="RHEA:13665"/>
        <dbReference type="ChEBI" id="CHEBI:33019"/>
        <dbReference type="ChEBI" id="CHEBI:37565"/>
        <dbReference type="ChEBI" id="CHEBI:57746"/>
        <dbReference type="EC" id="4.6.1.2"/>
    </reaction>
</comment>
<protein>
    <submittedName>
        <fullName evidence="11">Guanylate cyclase domain-containing protein</fullName>
    </submittedName>
</protein>
<evidence type="ECO:0000256" key="5">
    <source>
        <dbReference type="ARBA" id="ARBA00022989"/>
    </source>
</evidence>
<keyword evidence="7" id="KW-0325">Glycoprotein</keyword>
<dbReference type="InterPro" id="IPR001054">
    <property type="entry name" value="A/G_cyclase"/>
</dbReference>
<reference evidence="11" key="1">
    <citation type="submission" date="2020-12" db="UniProtKB">
        <authorList>
            <consortium name="WormBaseParasite"/>
        </authorList>
    </citation>
    <scope>IDENTIFICATION</scope>
    <source>
        <strain evidence="11">MHco3</strain>
    </source>
</reference>
<name>A0A7I5EB11_HAECO</name>
<dbReference type="Proteomes" id="UP000025227">
    <property type="component" value="Unplaced"/>
</dbReference>
<keyword evidence="10" id="KW-1185">Reference proteome</keyword>
<dbReference type="SUPFAM" id="SSF55073">
    <property type="entry name" value="Nucleotide cyclase"/>
    <property type="match status" value="1"/>
</dbReference>
<dbReference type="GO" id="GO:0000166">
    <property type="term" value="F:nucleotide binding"/>
    <property type="evidence" value="ECO:0007669"/>
    <property type="project" value="UniProtKB-KW"/>
</dbReference>
<dbReference type="WBParaSite" id="HCON_00113850-00001">
    <property type="protein sequence ID" value="HCON_00113850-00001"/>
    <property type="gene ID" value="HCON_00113850"/>
</dbReference>